<dbReference type="Proteomes" id="UP000828390">
    <property type="component" value="Unassembled WGS sequence"/>
</dbReference>
<evidence type="ECO:0000313" key="2">
    <source>
        <dbReference type="EMBL" id="KAH3719849.1"/>
    </source>
</evidence>
<comment type="caution">
    <text evidence="2">The sequence shown here is derived from an EMBL/GenBank/DDBJ whole genome shotgun (WGS) entry which is preliminary data.</text>
</comment>
<evidence type="ECO:0000256" key="1">
    <source>
        <dbReference type="SAM" id="SignalP"/>
    </source>
</evidence>
<accession>A0A9D4CAD5</accession>
<protein>
    <submittedName>
        <fullName evidence="2">Uncharacterized protein</fullName>
    </submittedName>
</protein>
<keyword evidence="3" id="KW-1185">Reference proteome</keyword>
<name>A0A9D4CAD5_DREPO</name>
<reference evidence="2" key="2">
    <citation type="submission" date="2020-11" db="EMBL/GenBank/DDBJ databases">
        <authorList>
            <person name="McCartney M.A."/>
            <person name="Auch B."/>
            <person name="Kono T."/>
            <person name="Mallez S."/>
            <person name="Becker A."/>
            <person name="Gohl D.M."/>
            <person name="Silverstein K.A.T."/>
            <person name="Koren S."/>
            <person name="Bechman K.B."/>
            <person name="Herman A."/>
            <person name="Abrahante J.E."/>
            <person name="Garbe J."/>
        </authorList>
    </citation>
    <scope>NUCLEOTIDE SEQUENCE</scope>
    <source>
        <strain evidence="2">Duluth1</strain>
        <tissue evidence="2">Whole animal</tissue>
    </source>
</reference>
<organism evidence="2 3">
    <name type="scientific">Dreissena polymorpha</name>
    <name type="common">Zebra mussel</name>
    <name type="synonym">Mytilus polymorpha</name>
    <dbReference type="NCBI Taxonomy" id="45954"/>
    <lineage>
        <taxon>Eukaryota</taxon>
        <taxon>Metazoa</taxon>
        <taxon>Spiralia</taxon>
        <taxon>Lophotrochozoa</taxon>
        <taxon>Mollusca</taxon>
        <taxon>Bivalvia</taxon>
        <taxon>Autobranchia</taxon>
        <taxon>Heteroconchia</taxon>
        <taxon>Euheterodonta</taxon>
        <taxon>Imparidentia</taxon>
        <taxon>Neoheterodontei</taxon>
        <taxon>Myida</taxon>
        <taxon>Dreissenoidea</taxon>
        <taxon>Dreissenidae</taxon>
        <taxon>Dreissena</taxon>
    </lineage>
</organism>
<keyword evidence="1" id="KW-0732">Signal</keyword>
<dbReference type="AlphaFoldDB" id="A0A9D4CAD5"/>
<gene>
    <name evidence="2" type="ORF">DPMN_062733</name>
</gene>
<sequence length="55" mass="6214">MFSHMRPSTCFVLTYLILYLSRALYDNDLCLCNCRLDGNAAPQQLKGNIPTCDLS</sequence>
<feature type="signal peptide" evidence="1">
    <location>
        <begin position="1"/>
        <end position="23"/>
    </location>
</feature>
<feature type="chain" id="PRO_5039118205" evidence="1">
    <location>
        <begin position="24"/>
        <end position="55"/>
    </location>
</feature>
<reference evidence="2" key="1">
    <citation type="journal article" date="2019" name="bioRxiv">
        <title>The Genome of the Zebra Mussel, Dreissena polymorpha: A Resource for Invasive Species Research.</title>
        <authorList>
            <person name="McCartney M.A."/>
            <person name="Auch B."/>
            <person name="Kono T."/>
            <person name="Mallez S."/>
            <person name="Zhang Y."/>
            <person name="Obille A."/>
            <person name="Becker A."/>
            <person name="Abrahante J.E."/>
            <person name="Garbe J."/>
            <person name="Badalamenti J.P."/>
            <person name="Herman A."/>
            <person name="Mangelson H."/>
            <person name="Liachko I."/>
            <person name="Sullivan S."/>
            <person name="Sone E.D."/>
            <person name="Koren S."/>
            <person name="Silverstein K.A.T."/>
            <person name="Beckman K.B."/>
            <person name="Gohl D.M."/>
        </authorList>
    </citation>
    <scope>NUCLEOTIDE SEQUENCE</scope>
    <source>
        <strain evidence="2">Duluth1</strain>
        <tissue evidence="2">Whole animal</tissue>
    </source>
</reference>
<dbReference type="EMBL" id="JAIWYP010000013">
    <property type="protein sequence ID" value="KAH3719849.1"/>
    <property type="molecule type" value="Genomic_DNA"/>
</dbReference>
<proteinExistence type="predicted"/>
<evidence type="ECO:0000313" key="3">
    <source>
        <dbReference type="Proteomes" id="UP000828390"/>
    </source>
</evidence>